<dbReference type="Gene3D" id="1.20.58.2140">
    <property type="match status" value="1"/>
</dbReference>
<dbReference type="GO" id="GO:0043565">
    <property type="term" value="F:sequence-specific DNA binding"/>
    <property type="evidence" value="ECO:0007669"/>
    <property type="project" value="InterPro"/>
</dbReference>
<evidence type="ECO:0008006" key="2">
    <source>
        <dbReference type="Google" id="ProtNLM"/>
    </source>
</evidence>
<feature type="non-terminal residue" evidence="1">
    <location>
        <position position="1"/>
    </location>
</feature>
<dbReference type="InterPro" id="IPR036081">
    <property type="entry name" value="Translin_sf"/>
</dbReference>
<sequence>ELREKVLDVSREVIRLSARAIAATHREDQSNADEFLAKSRDTLATLTEAVKAEPHLANSGIILAAYQEYGEATLVRALIRDGKLLTPEELSIPYKPYLAALADTVGELRRHALDLIRVDEVERAEQALKLMEEIFELLMEFDYPDAILPGMKRKQDMVRRVIEHTRGDLTIAIRQRKLERTLKRAERGK</sequence>
<dbReference type="EMBL" id="BARV01037420">
    <property type="protein sequence ID" value="GAI50631.1"/>
    <property type="molecule type" value="Genomic_DNA"/>
</dbReference>
<accession>X1Q795</accession>
<evidence type="ECO:0000313" key="1">
    <source>
        <dbReference type="EMBL" id="GAI50631.1"/>
    </source>
</evidence>
<organism evidence="1">
    <name type="scientific">marine sediment metagenome</name>
    <dbReference type="NCBI Taxonomy" id="412755"/>
    <lineage>
        <taxon>unclassified sequences</taxon>
        <taxon>metagenomes</taxon>
        <taxon>ecological metagenomes</taxon>
    </lineage>
</organism>
<name>X1Q795_9ZZZZ</name>
<proteinExistence type="predicted"/>
<dbReference type="CDD" id="cd14820">
    <property type="entry name" value="TRAX"/>
    <property type="match status" value="1"/>
</dbReference>
<dbReference type="Pfam" id="PF01997">
    <property type="entry name" value="Translin"/>
    <property type="match status" value="1"/>
</dbReference>
<dbReference type="InterPro" id="IPR002848">
    <property type="entry name" value="Translin_fam"/>
</dbReference>
<dbReference type="PANTHER" id="PTHR10741">
    <property type="entry name" value="TRANSLIN AND TRANSLIN ASSOCIATED PROTEIN X"/>
    <property type="match status" value="1"/>
</dbReference>
<comment type="caution">
    <text evidence="1">The sequence shown here is derived from an EMBL/GenBank/DDBJ whole genome shotgun (WGS) entry which is preliminary data.</text>
</comment>
<gene>
    <name evidence="1" type="ORF">S06H3_57894</name>
</gene>
<dbReference type="SUPFAM" id="SSF74784">
    <property type="entry name" value="Translin"/>
    <property type="match status" value="1"/>
</dbReference>
<reference evidence="1" key="1">
    <citation type="journal article" date="2014" name="Front. Microbiol.">
        <title>High frequency of phylogenetically diverse reductive dehalogenase-homologous genes in deep subseafloor sedimentary metagenomes.</title>
        <authorList>
            <person name="Kawai M."/>
            <person name="Futagami T."/>
            <person name="Toyoda A."/>
            <person name="Takaki Y."/>
            <person name="Nishi S."/>
            <person name="Hori S."/>
            <person name="Arai W."/>
            <person name="Tsubouchi T."/>
            <person name="Morono Y."/>
            <person name="Uchiyama I."/>
            <person name="Ito T."/>
            <person name="Fujiyama A."/>
            <person name="Inagaki F."/>
            <person name="Takami H."/>
        </authorList>
    </citation>
    <scope>NUCLEOTIDE SEQUENCE</scope>
    <source>
        <strain evidence="1">Expedition CK06-06</strain>
    </source>
</reference>
<dbReference type="AlphaFoldDB" id="X1Q795"/>
<protein>
    <recommendedName>
        <fullName evidence="2">Haloacid dehalogenase</fullName>
    </recommendedName>
</protein>